<feature type="domain" description="MAGE" evidence="2">
    <location>
        <begin position="119"/>
        <end position="319"/>
    </location>
</feature>
<dbReference type="SMART" id="SM01392">
    <property type="entry name" value="MAGE_N"/>
    <property type="match status" value="1"/>
</dbReference>
<accession>A0AAX6S842</accession>
<dbReference type="Gene3D" id="1.10.10.1200">
    <property type="entry name" value="MAGE homology domain, winged helix WH1 motif"/>
    <property type="match status" value="1"/>
</dbReference>
<dbReference type="GO" id="GO:0005634">
    <property type="term" value="C:nucleus"/>
    <property type="evidence" value="ECO:0007669"/>
    <property type="project" value="TreeGrafter"/>
</dbReference>
<dbReference type="RefSeq" id="XP_021104844.1">
    <property type="nucleotide sequence ID" value="XM_021249185.1"/>
</dbReference>
<feature type="region of interest" description="Disordered" evidence="1">
    <location>
        <begin position="1"/>
        <end position="119"/>
    </location>
</feature>
<dbReference type="FunFam" id="1.10.10.1210:FF:000001">
    <property type="entry name" value="melanoma-associated antigen D1"/>
    <property type="match status" value="1"/>
</dbReference>
<reference evidence="4 5" key="1">
    <citation type="submission" date="2025-04" db="UniProtKB">
        <authorList>
            <consortium name="RefSeq"/>
        </authorList>
    </citation>
    <scope>IDENTIFICATION</scope>
</reference>
<dbReference type="InterPro" id="IPR041899">
    <property type="entry name" value="MAGE_WH2"/>
</dbReference>
<evidence type="ECO:0000256" key="1">
    <source>
        <dbReference type="SAM" id="MobiDB-lite"/>
    </source>
</evidence>
<dbReference type="KEGG" id="hgl:101719036"/>
<evidence type="ECO:0000259" key="2">
    <source>
        <dbReference type="PROSITE" id="PS50838"/>
    </source>
</evidence>
<feature type="compositionally biased region" description="Basic and acidic residues" evidence="1">
    <location>
        <begin position="106"/>
        <end position="119"/>
    </location>
</feature>
<proteinExistence type="predicted"/>
<dbReference type="InterPro" id="IPR041898">
    <property type="entry name" value="MAGE_WH1"/>
</dbReference>
<dbReference type="Proteomes" id="UP000694906">
    <property type="component" value="Unplaced"/>
</dbReference>
<dbReference type="Pfam" id="PF12440">
    <property type="entry name" value="MAGE_N"/>
    <property type="match status" value="1"/>
</dbReference>
<dbReference type="InterPro" id="IPR021072">
    <property type="entry name" value="MAGE_N"/>
</dbReference>
<name>A0AAX6S842_HETGA</name>
<dbReference type="InterPro" id="IPR037445">
    <property type="entry name" value="MAGE"/>
</dbReference>
<keyword evidence="3" id="KW-1185">Reference proteome</keyword>
<dbReference type="AlphaFoldDB" id="A0AAX6S842"/>
<dbReference type="SMART" id="SM01373">
    <property type="entry name" value="MAGE"/>
    <property type="match status" value="1"/>
</dbReference>
<dbReference type="RefSeq" id="XP_004871125.2">
    <property type="nucleotide sequence ID" value="XM_004871068.3"/>
</dbReference>
<dbReference type="PANTHER" id="PTHR11736">
    <property type="entry name" value="MELANOMA-ASSOCIATED ANTIGEN MAGE ANTIGEN"/>
    <property type="match status" value="1"/>
</dbReference>
<feature type="compositionally biased region" description="Polar residues" evidence="1">
    <location>
        <begin position="67"/>
        <end position="94"/>
    </location>
</feature>
<dbReference type="RefSeq" id="XP_021104845.1">
    <property type="nucleotide sequence ID" value="XM_021249186.1"/>
</dbReference>
<organism evidence="3 5">
    <name type="scientific">Heterocephalus glaber</name>
    <name type="common">Naked mole rat</name>
    <dbReference type="NCBI Taxonomy" id="10181"/>
    <lineage>
        <taxon>Eukaryota</taxon>
        <taxon>Metazoa</taxon>
        <taxon>Chordata</taxon>
        <taxon>Craniata</taxon>
        <taxon>Vertebrata</taxon>
        <taxon>Euteleostomi</taxon>
        <taxon>Mammalia</taxon>
        <taxon>Eutheria</taxon>
        <taxon>Euarchontoglires</taxon>
        <taxon>Glires</taxon>
        <taxon>Rodentia</taxon>
        <taxon>Hystricomorpha</taxon>
        <taxon>Bathyergidae</taxon>
        <taxon>Heterocephalus</taxon>
    </lineage>
</organism>
<dbReference type="Pfam" id="PF01454">
    <property type="entry name" value="MAGE"/>
    <property type="match status" value="1"/>
</dbReference>
<gene>
    <name evidence="4 5 6" type="primary">LOC101719036</name>
</gene>
<dbReference type="PROSITE" id="PS50838">
    <property type="entry name" value="MAGE"/>
    <property type="match status" value="1"/>
</dbReference>
<dbReference type="GeneID" id="101719036"/>
<protein>
    <submittedName>
        <fullName evidence="4 5">Melanoma-associated antigen 8-like</fullName>
    </submittedName>
</protein>
<evidence type="ECO:0000313" key="5">
    <source>
        <dbReference type="RefSeq" id="XP_021104844.1"/>
    </source>
</evidence>
<feature type="compositionally biased region" description="Low complexity" evidence="1">
    <location>
        <begin position="38"/>
        <end position="50"/>
    </location>
</feature>
<dbReference type="Gene3D" id="1.10.10.1210">
    <property type="entry name" value="MAGE homology domain, winged helix WH2 motif"/>
    <property type="match status" value="1"/>
</dbReference>
<dbReference type="PANTHER" id="PTHR11736:SF153">
    <property type="entry name" value="MELANOMA-ASSOCIATED ANTIGEN 10"/>
    <property type="match status" value="1"/>
</dbReference>
<sequence>MMPGGQQSEDSKLRGEHLAQSSAGDIMSVQGLEDEGEAAASASSLSSPSLTVIASTPIEKPGPGTPSCPQNPQGISSPPSAMAATQRSQCSEGSGRQEEEGPSPSQDKEAPQIRQEELPNDKLDKMVPFLLRKYQQKEQITMEEMLHVVDDDYHEHFPLIFRELCQCMCLGFGIELREVDPPGQTYELLPVLGLTYKGILDDDVQVIPKGNLLIVILSVIVIKGDRVSEEDLRELLRDRKLLAERELVIIGDPWKFITEDLVREEYLVYQQVPNSDPARCELRWGPRAHAETSPVKVLKHMFSLDRTDPRSYPHLQEQALREAEGLPEALEGEDE</sequence>
<evidence type="ECO:0000313" key="3">
    <source>
        <dbReference type="Proteomes" id="UP000694906"/>
    </source>
</evidence>
<dbReference type="InterPro" id="IPR002190">
    <property type="entry name" value="MHD_dom"/>
</dbReference>
<evidence type="ECO:0000313" key="6">
    <source>
        <dbReference type="RefSeq" id="XP_021104845.1"/>
    </source>
</evidence>
<evidence type="ECO:0000313" key="4">
    <source>
        <dbReference type="RefSeq" id="XP_004871125.2"/>
    </source>
</evidence>
<dbReference type="GO" id="GO:0000122">
    <property type="term" value="P:negative regulation of transcription by RNA polymerase II"/>
    <property type="evidence" value="ECO:0007669"/>
    <property type="project" value="TreeGrafter"/>
</dbReference>